<dbReference type="Gene3D" id="2.60.40.1730">
    <property type="entry name" value="tricorn interacting facor f3 domain"/>
    <property type="match status" value="1"/>
</dbReference>
<keyword evidence="10" id="KW-0482">Metalloprotease</keyword>
<dbReference type="Gene3D" id="1.10.390.10">
    <property type="entry name" value="Neutral Protease Domain 2"/>
    <property type="match status" value="1"/>
</dbReference>
<dbReference type="InterPro" id="IPR014782">
    <property type="entry name" value="Peptidase_M1_dom"/>
</dbReference>
<comment type="similarity">
    <text evidence="3">Belongs to the peptidase M1 family.</text>
</comment>
<evidence type="ECO:0000256" key="3">
    <source>
        <dbReference type="ARBA" id="ARBA00010136"/>
    </source>
</evidence>
<evidence type="ECO:0000256" key="11">
    <source>
        <dbReference type="ARBA" id="ARBA00029811"/>
    </source>
</evidence>
<keyword evidence="8" id="KW-0378">Hydrolase</keyword>
<proteinExistence type="inferred from homology"/>
<dbReference type="InterPro" id="IPR027268">
    <property type="entry name" value="Peptidase_M4/M1_CTD_sf"/>
</dbReference>
<evidence type="ECO:0000256" key="4">
    <source>
        <dbReference type="ARBA" id="ARBA00012564"/>
    </source>
</evidence>
<dbReference type="InterPro" id="IPR001930">
    <property type="entry name" value="Peptidase_M1"/>
</dbReference>
<dbReference type="InterPro" id="IPR050344">
    <property type="entry name" value="Peptidase_M1_aminopeptidases"/>
</dbReference>
<dbReference type="GO" id="GO:0016285">
    <property type="term" value="F:alanyl aminopeptidase activity"/>
    <property type="evidence" value="ECO:0007669"/>
    <property type="project" value="UniProtKB-EC"/>
</dbReference>
<dbReference type="GO" id="GO:0008237">
    <property type="term" value="F:metallopeptidase activity"/>
    <property type="evidence" value="ECO:0007669"/>
    <property type="project" value="UniProtKB-KW"/>
</dbReference>
<gene>
    <name evidence="16" type="ORF">Voc01_038130</name>
</gene>
<keyword evidence="17" id="KW-1185">Reference proteome</keyword>
<evidence type="ECO:0000256" key="9">
    <source>
        <dbReference type="ARBA" id="ARBA00022833"/>
    </source>
</evidence>
<dbReference type="GO" id="GO:0006508">
    <property type="term" value="P:proteolysis"/>
    <property type="evidence" value="ECO:0007669"/>
    <property type="project" value="UniProtKB-KW"/>
</dbReference>
<accession>A0A8J3ZSH3</accession>
<dbReference type="GO" id="GO:0008270">
    <property type="term" value="F:zinc ion binding"/>
    <property type="evidence" value="ECO:0007669"/>
    <property type="project" value="InterPro"/>
</dbReference>
<dbReference type="SUPFAM" id="SSF55486">
    <property type="entry name" value="Metalloproteases ('zincins'), catalytic domain"/>
    <property type="match status" value="1"/>
</dbReference>
<evidence type="ECO:0000313" key="16">
    <source>
        <dbReference type="EMBL" id="GIJ68896.1"/>
    </source>
</evidence>
<keyword evidence="7" id="KW-0479">Metal-binding</keyword>
<evidence type="ECO:0000313" key="17">
    <source>
        <dbReference type="Proteomes" id="UP000635606"/>
    </source>
</evidence>
<evidence type="ECO:0000259" key="15">
    <source>
        <dbReference type="Pfam" id="PF17900"/>
    </source>
</evidence>
<dbReference type="InterPro" id="IPR042097">
    <property type="entry name" value="Aminopeptidase_N-like_N_sf"/>
</dbReference>
<evidence type="ECO:0000256" key="6">
    <source>
        <dbReference type="ARBA" id="ARBA00022670"/>
    </source>
</evidence>
<dbReference type="PANTHER" id="PTHR11533:SF297">
    <property type="entry name" value="AMINOPEPTIDASE N"/>
    <property type="match status" value="1"/>
</dbReference>
<dbReference type="InterPro" id="IPR045357">
    <property type="entry name" value="Aminopeptidase_N-like_N"/>
</dbReference>
<evidence type="ECO:0000256" key="5">
    <source>
        <dbReference type="ARBA" id="ARBA00015611"/>
    </source>
</evidence>
<feature type="domain" description="Peptidase M1 membrane alanine aminopeptidase" evidence="14">
    <location>
        <begin position="307"/>
        <end position="448"/>
    </location>
</feature>
<dbReference type="EMBL" id="BOPH01000051">
    <property type="protein sequence ID" value="GIJ68896.1"/>
    <property type="molecule type" value="Genomic_DNA"/>
</dbReference>
<organism evidence="16 17">
    <name type="scientific">Virgisporangium ochraceum</name>
    <dbReference type="NCBI Taxonomy" id="65505"/>
    <lineage>
        <taxon>Bacteria</taxon>
        <taxon>Bacillati</taxon>
        <taxon>Actinomycetota</taxon>
        <taxon>Actinomycetes</taxon>
        <taxon>Micromonosporales</taxon>
        <taxon>Micromonosporaceae</taxon>
        <taxon>Virgisporangium</taxon>
    </lineage>
</organism>
<dbReference type="PRINTS" id="PR00756">
    <property type="entry name" value="ALADIPTASE"/>
</dbReference>
<dbReference type="RefSeq" id="WP_203928837.1">
    <property type="nucleotide sequence ID" value="NZ_BOPH01000051.1"/>
</dbReference>
<reference evidence="16" key="1">
    <citation type="submission" date="2021-01" db="EMBL/GenBank/DDBJ databases">
        <title>Whole genome shotgun sequence of Virgisporangium ochraceum NBRC 16418.</title>
        <authorList>
            <person name="Komaki H."/>
            <person name="Tamura T."/>
        </authorList>
    </citation>
    <scope>NUCLEOTIDE SEQUENCE</scope>
    <source>
        <strain evidence="16">NBRC 16418</strain>
    </source>
</reference>
<keyword evidence="13" id="KW-0732">Signal</keyword>
<comment type="caution">
    <text evidence="16">The sequence shown here is derived from an EMBL/GenBank/DDBJ whole genome shotgun (WGS) entry which is preliminary data.</text>
</comment>
<dbReference type="CDD" id="cd09603">
    <property type="entry name" value="M1_APN_like"/>
    <property type="match status" value="1"/>
</dbReference>
<dbReference type="Pfam" id="PF01433">
    <property type="entry name" value="Peptidase_M1"/>
    <property type="match status" value="1"/>
</dbReference>
<dbReference type="PANTHER" id="PTHR11533">
    <property type="entry name" value="PROTEASE M1 ZINC METALLOPROTEASE"/>
    <property type="match status" value="1"/>
</dbReference>
<keyword evidence="9" id="KW-0862">Zinc</keyword>
<feature type="domain" description="Aminopeptidase N-like N-terminal" evidence="15">
    <location>
        <begin position="50"/>
        <end position="220"/>
    </location>
</feature>
<dbReference type="AlphaFoldDB" id="A0A8J3ZSH3"/>
<evidence type="ECO:0000256" key="2">
    <source>
        <dbReference type="ARBA" id="ARBA00001947"/>
    </source>
</evidence>
<dbReference type="Pfam" id="PF17900">
    <property type="entry name" value="Peptidase_M1_N"/>
    <property type="match status" value="1"/>
</dbReference>
<evidence type="ECO:0000256" key="12">
    <source>
        <dbReference type="ARBA" id="ARBA00031533"/>
    </source>
</evidence>
<name>A0A8J3ZSH3_9ACTN</name>
<keyword evidence="6" id="KW-0645">Protease</keyword>
<dbReference type="SUPFAM" id="SSF63737">
    <property type="entry name" value="Leukotriene A4 hydrolase N-terminal domain"/>
    <property type="match status" value="1"/>
</dbReference>
<sequence>MRRLVLTAVTSAVALLIATPADASAARPGASGVGDAYFPLAGNGGYDVRNYDLNIRYTPATKAFSGKASIDARALQSLSRFNLDLRGFEVRSVTVDGKAATFTRDGQELTVTPRRDVRRGEKFTVVVTYDGTTGQPTDNTGALYGWVSYDDGSFVANEPEGASTWYPVNDHQTDKATYDFTITVPDGKTAVANGELVSRRSERGWTTFTWRARDPMASYLSTASIGDYDLRFSRGPRNLPIIDAVDRDLPPEADDGLARTGEMISYFSDLFGKYPFSSYGAIIDDDEDAGYALETQTRPIYSGAPGESTVAHELAHQWYGNSVSPALWRDIWLNEGFATYAEWLWEEHTGGATAASQFDTLYARPDTASIWRNVVADPGATNLFVSSVYDKGAMTLQALREKIGDRSFFALLKAWYALNRDSVASTADFIALAERISRQELSPFFQTWLYTAGKPATW</sequence>
<evidence type="ECO:0000256" key="7">
    <source>
        <dbReference type="ARBA" id="ARBA00022723"/>
    </source>
</evidence>
<evidence type="ECO:0000259" key="14">
    <source>
        <dbReference type="Pfam" id="PF01433"/>
    </source>
</evidence>
<evidence type="ECO:0000256" key="8">
    <source>
        <dbReference type="ARBA" id="ARBA00022801"/>
    </source>
</evidence>
<evidence type="ECO:0000256" key="1">
    <source>
        <dbReference type="ARBA" id="ARBA00000098"/>
    </source>
</evidence>
<comment type="cofactor">
    <cofactor evidence="2">
        <name>Zn(2+)</name>
        <dbReference type="ChEBI" id="CHEBI:29105"/>
    </cofactor>
</comment>
<dbReference type="EC" id="3.4.11.2" evidence="4"/>
<evidence type="ECO:0000256" key="10">
    <source>
        <dbReference type="ARBA" id="ARBA00023049"/>
    </source>
</evidence>
<dbReference type="Proteomes" id="UP000635606">
    <property type="component" value="Unassembled WGS sequence"/>
</dbReference>
<feature type="chain" id="PRO_5035279992" description="Aminopeptidase N" evidence="13">
    <location>
        <begin position="26"/>
        <end position="458"/>
    </location>
</feature>
<evidence type="ECO:0000256" key="13">
    <source>
        <dbReference type="SAM" id="SignalP"/>
    </source>
</evidence>
<feature type="signal peptide" evidence="13">
    <location>
        <begin position="1"/>
        <end position="25"/>
    </location>
</feature>
<protein>
    <recommendedName>
        <fullName evidence="5">Aminopeptidase N</fullName>
        <ecNumber evidence="4">3.4.11.2</ecNumber>
    </recommendedName>
    <alternativeName>
        <fullName evidence="11">Alanine aminopeptidase</fullName>
    </alternativeName>
    <alternativeName>
        <fullName evidence="12">Lysyl aminopeptidase</fullName>
    </alternativeName>
</protein>
<comment type="catalytic activity">
    <reaction evidence="1">
        <text>Release of an N-terminal amino acid, Xaa-|-Yaa- from a peptide, amide or arylamide. Xaa is preferably Ala, but may be most amino acids including Pro (slow action). When a terminal hydrophobic residue is followed by a prolyl residue, the two may be released as an intact Xaa-Pro dipeptide.</text>
        <dbReference type="EC" id="3.4.11.2"/>
    </reaction>
</comment>